<dbReference type="PROSITE" id="PS00061">
    <property type="entry name" value="ADH_SHORT"/>
    <property type="match status" value="1"/>
</dbReference>
<reference evidence="2 3" key="1">
    <citation type="submission" date="2015-01" db="EMBL/GenBank/DDBJ databases">
        <title>Enhanced salinomycin production by adjusting the supply of polyketide extender units in Streptomyce albus DSM 41398.</title>
        <authorList>
            <person name="Lu C."/>
        </authorList>
    </citation>
    <scope>NUCLEOTIDE SEQUENCE [LARGE SCALE GENOMIC DNA]</scope>
    <source>
        <strain evidence="3">ATCC 21838 / DSM 41398 / FERM P-419 / JCM 4703 / NBRC 107858</strain>
    </source>
</reference>
<gene>
    <name evidence="2" type="ORF">SLNWT_0927</name>
</gene>
<dbReference type="CDD" id="cd05233">
    <property type="entry name" value="SDR_c"/>
    <property type="match status" value="1"/>
</dbReference>
<dbReference type="Proteomes" id="UP000031523">
    <property type="component" value="Chromosome"/>
</dbReference>
<dbReference type="PANTHER" id="PTHR42879:SF2">
    <property type="entry name" value="3-OXOACYL-[ACYL-CARRIER-PROTEIN] REDUCTASE FABG"/>
    <property type="match status" value="1"/>
</dbReference>
<comment type="similarity">
    <text evidence="1">Belongs to the short-chain dehydrogenases/reductases (SDR) family.</text>
</comment>
<dbReference type="EMBL" id="CP010519">
    <property type="protein sequence ID" value="AJE81303.1"/>
    <property type="molecule type" value="Genomic_DNA"/>
</dbReference>
<evidence type="ECO:0000313" key="2">
    <source>
        <dbReference type="EMBL" id="AJE81303.1"/>
    </source>
</evidence>
<proteinExistence type="inferred from homology"/>
<evidence type="ECO:0000256" key="1">
    <source>
        <dbReference type="ARBA" id="ARBA00006484"/>
    </source>
</evidence>
<dbReference type="Gene3D" id="3.40.50.720">
    <property type="entry name" value="NAD(P)-binding Rossmann-like Domain"/>
    <property type="match status" value="1"/>
</dbReference>
<evidence type="ECO:0000313" key="3">
    <source>
        <dbReference type="Proteomes" id="UP000031523"/>
    </source>
</evidence>
<dbReference type="PRINTS" id="PR00081">
    <property type="entry name" value="GDHRDH"/>
</dbReference>
<dbReference type="InterPro" id="IPR020904">
    <property type="entry name" value="Sc_DH/Rdtase_CS"/>
</dbReference>
<dbReference type="PANTHER" id="PTHR42879">
    <property type="entry name" value="3-OXOACYL-(ACYL-CARRIER-PROTEIN) REDUCTASE"/>
    <property type="match status" value="1"/>
</dbReference>
<sequence length="248" mass="26163">MTVRTALLIGAAGGILREVSRALADQGHSLVLFDRNEEAVNALAAELSGRTKVETVVGDITDIPAAERQLAEIAEQHAPSILINGVGGDTRVIGYEDLTTEHFEQTHLENVTSTWIAIKVCAPYMVRDGYGRIVNFASAGGRTYSHFNNAAYVGAKAAVIGMTKQIAYELAATGVVANVVAHGPIATERVAGAWEKRDPASKEAVLSKLPMKRMGTVEEAVGSVLHLASESAGYSTGAVIDINGGLYM</sequence>
<dbReference type="InterPro" id="IPR050259">
    <property type="entry name" value="SDR"/>
</dbReference>
<dbReference type="SUPFAM" id="SSF51735">
    <property type="entry name" value="NAD(P)-binding Rossmann-fold domains"/>
    <property type="match status" value="1"/>
</dbReference>
<dbReference type="InterPro" id="IPR036291">
    <property type="entry name" value="NAD(P)-bd_dom_sf"/>
</dbReference>
<dbReference type="InterPro" id="IPR002347">
    <property type="entry name" value="SDR_fam"/>
</dbReference>
<organism evidence="2 3">
    <name type="scientific">Streptomyces albus (strain ATCC 21838 / DSM 41398 / FERM P-419 / JCM 4703 / NBRC 107858)</name>
    <dbReference type="NCBI Taxonomy" id="1081613"/>
    <lineage>
        <taxon>Bacteria</taxon>
        <taxon>Bacillati</taxon>
        <taxon>Actinomycetota</taxon>
        <taxon>Actinomycetes</taxon>
        <taxon>Kitasatosporales</taxon>
        <taxon>Streptomycetaceae</taxon>
        <taxon>Streptomyces</taxon>
    </lineage>
</organism>
<keyword evidence="3" id="KW-1185">Reference proteome</keyword>
<dbReference type="AlphaFoldDB" id="A0A0B5EGN6"/>
<dbReference type="KEGG" id="sals:SLNWT_0927"/>
<accession>A0A0B5EGN6</accession>
<protein>
    <submittedName>
        <fullName evidence="2">Putative ketoreductase</fullName>
    </submittedName>
</protein>
<dbReference type="Pfam" id="PF13561">
    <property type="entry name" value="adh_short_C2"/>
    <property type="match status" value="1"/>
</dbReference>
<dbReference type="GO" id="GO:0032787">
    <property type="term" value="P:monocarboxylic acid metabolic process"/>
    <property type="evidence" value="ECO:0007669"/>
    <property type="project" value="UniProtKB-ARBA"/>
</dbReference>
<name>A0A0B5EGN6_STRA4</name>
<dbReference type="PRINTS" id="PR00080">
    <property type="entry name" value="SDRFAMILY"/>
</dbReference>